<dbReference type="Gene3D" id="1.10.357.10">
    <property type="entry name" value="Tetracycline Repressor, domain 2"/>
    <property type="match status" value="1"/>
</dbReference>
<dbReference type="PANTHER" id="PTHR30055">
    <property type="entry name" value="HTH-TYPE TRANSCRIPTIONAL REGULATOR RUTR"/>
    <property type="match status" value="1"/>
</dbReference>
<feature type="DNA-binding region" description="H-T-H motif" evidence="2">
    <location>
        <begin position="38"/>
        <end position="57"/>
    </location>
</feature>
<dbReference type="RefSeq" id="WP_398277590.1">
    <property type="nucleotide sequence ID" value="NZ_JBITLV010000002.1"/>
</dbReference>
<dbReference type="EMBL" id="JBITLV010000002">
    <property type="protein sequence ID" value="MFI7586927.1"/>
    <property type="molecule type" value="Genomic_DNA"/>
</dbReference>
<comment type="caution">
    <text evidence="4">The sequence shown here is derived from an EMBL/GenBank/DDBJ whole genome shotgun (WGS) entry which is preliminary data.</text>
</comment>
<dbReference type="InterPro" id="IPR023772">
    <property type="entry name" value="DNA-bd_HTH_TetR-type_CS"/>
</dbReference>
<name>A0ABW8ALR0_9ACTN</name>
<feature type="domain" description="HTH tetR-type" evidence="3">
    <location>
        <begin position="15"/>
        <end position="75"/>
    </location>
</feature>
<reference evidence="4 5" key="1">
    <citation type="submission" date="2024-10" db="EMBL/GenBank/DDBJ databases">
        <title>The Natural Products Discovery Center: Release of the First 8490 Sequenced Strains for Exploring Actinobacteria Biosynthetic Diversity.</title>
        <authorList>
            <person name="Kalkreuter E."/>
            <person name="Kautsar S.A."/>
            <person name="Yang D."/>
            <person name="Bader C.D."/>
            <person name="Teijaro C.N."/>
            <person name="Fluegel L."/>
            <person name="Davis C.M."/>
            <person name="Simpson J.R."/>
            <person name="Lauterbach L."/>
            <person name="Steele A.D."/>
            <person name="Gui C."/>
            <person name="Meng S."/>
            <person name="Li G."/>
            <person name="Viehrig K."/>
            <person name="Ye F."/>
            <person name="Su P."/>
            <person name="Kiefer A.F."/>
            <person name="Nichols A."/>
            <person name="Cepeda A.J."/>
            <person name="Yan W."/>
            <person name="Fan B."/>
            <person name="Jiang Y."/>
            <person name="Adhikari A."/>
            <person name="Zheng C.-J."/>
            <person name="Schuster L."/>
            <person name="Cowan T.M."/>
            <person name="Smanski M.J."/>
            <person name="Chevrette M.G."/>
            <person name="De Carvalho L.P.S."/>
            <person name="Shen B."/>
        </authorList>
    </citation>
    <scope>NUCLEOTIDE SEQUENCE [LARGE SCALE GENOMIC DNA]</scope>
    <source>
        <strain evidence="4 5">NPDC049639</strain>
    </source>
</reference>
<organism evidence="4 5">
    <name type="scientific">Spongisporangium articulatum</name>
    <dbReference type="NCBI Taxonomy" id="3362603"/>
    <lineage>
        <taxon>Bacteria</taxon>
        <taxon>Bacillati</taxon>
        <taxon>Actinomycetota</taxon>
        <taxon>Actinomycetes</taxon>
        <taxon>Kineosporiales</taxon>
        <taxon>Kineosporiaceae</taxon>
        <taxon>Spongisporangium</taxon>
    </lineage>
</organism>
<dbReference type="InterPro" id="IPR050109">
    <property type="entry name" value="HTH-type_TetR-like_transc_reg"/>
</dbReference>
<evidence type="ECO:0000313" key="5">
    <source>
        <dbReference type="Proteomes" id="UP001612915"/>
    </source>
</evidence>
<evidence type="ECO:0000313" key="4">
    <source>
        <dbReference type="EMBL" id="MFI7586927.1"/>
    </source>
</evidence>
<dbReference type="PANTHER" id="PTHR30055:SF226">
    <property type="entry name" value="HTH-TYPE TRANSCRIPTIONAL REGULATOR PKSA"/>
    <property type="match status" value="1"/>
</dbReference>
<sequence>MTVQATRRTQEERRAQTRSALRQATIDCLVELGYARTTTAEVLARAGVSKGAMSHHFASKADLMLAAMDDLYAELDDRMRAQQQNLPSGPERVRHAVELLWSTFEGPLFPAAMELWTAARTDAALREALGPHERELGRQLRVLLRDMLGPALVDEAGFEPAYRLLLTSMRGYALSRPVRAARGEDVLVDDWVRIVTDLVGRPRT</sequence>
<dbReference type="SUPFAM" id="SSF46689">
    <property type="entry name" value="Homeodomain-like"/>
    <property type="match status" value="1"/>
</dbReference>
<dbReference type="PRINTS" id="PR00455">
    <property type="entry name" value="HTHTETR"/>
</dbReference>
<keyword evidence="1 2" id="KW-0238">DNA-binding</keyword>
<evidence type="ECO:0000256" key="2">
    <source>
        <dbReference type="PROSITE-ProRule" id="PRU00335"/>
    </source>
</evidence>
<proteinExistence type="predicted"/>
<dbReference type="Proteomes" id="UP001612915">
    <property type="component" value="Unassembled WGS sequence"/>
</dbReference>
<evidence type="ECO:0000256" key="1">
    <source>
        <dbReference type="ARBA" id="ARBA00023125"/>
    </source>
</evidence>
<dbReference type="InterPro" id="IPR009057">
    <property type="entry name" value="Homeodomain-like_sf"/>
</dbReference>
<gene>
    <name evidence="4" type="ORF">ACIB24_07615</name>
</gene>
<dbReference type="PROSITE" id="PS01081">
    <property type="entry name" value="HTH_TETR_1"/>
    <property type="match status" value="1"/>
</dbReference>
<keyword evidence="5" id="KW-1185">Reference proteome</keyword>
<dbReference type="InterPro" id="IPR001647">
    <property type="entry name" value="HTH_TetR"/>
</dbReference>
<dbReference type="Pfam" id="PF00440">
    <property type="entry name" value="TetR_N"/>
    <property type="match status" value="1"/>
</dbReference>
<dbReference type="PROSITE" id="PS50977">
    <property type="entry name" value="HTH_TETR_2"/>
    <property type="match status" value="1"/>
</dbReference>
<protein>
    <submittedName>
        <fullName evidence="4">TetR/AcrR family transcriptional regulator</fullName>
    </submittedName>
</protein>
<evidence type="ECO:0000259" key="3">
    <source>
        <dbReference type="PROSITE" id="PS50977"/>
    </source>
</evidence>
<accession>A0ABW8ALR0</accession>